<comment type="caution">
    <text evidence="8">The sequence shown here is derived from an EMBL/GenBank/DDBJ whole genome shotgun (WGS) entry which is preliminary data.</text>
</comment>
<dbReference type="InterPro" id="IPR023213">
    <property type="entry name" value="CAT-like_dom_sf"/>
</dbReference>
<evidence type="ECO:0000256" key="2">
    <source>
        <dbReference type="ARBA" id="ARBA00007317"/>
    </source>
</evidence>
<sequence length="284" mass="30389">MPKGLSKREQLEWLKNQASAPAAAPAASPSPAPVAPTPTASAAPTSTPVAPVAGERKKVDFVRKAIAKAMKNSWANVAYVNLVHRANVSELWDYRAAIKDSLFELTGAKITFLAFIIKATTLALKEYPIFGAKFDEKTEEIVYPSAVNIGIAVDTDHGLFVPVIKDADKKNVIELAKEIVTLAKAARDKTLKPAQMSGATFTITNYGSVGSLHGVPVINYPEVGILGVGAIIDEAVVVKGEVKPGKVMYLTTAADHRWIDGSTIGRFTTRVVQLLENPRLLGAF</sequence>
<evidence type="ECO:0000256" key="5">
    <source>
        <dbReference type="ARBA" id="ARBA00023315"/>
    </source>
</evidence>
<comment type="similarity">
    <text evidence="2">Belongs to the 2-oxoacid dehydrogenase family.</text>
</comment>
<dbReference type="GO" id="GO:0016407">
    <property type="term" value="F:acetyltransferase activity"/>
    <property type="evidence" value="ECO:0007669"/>
    <property type="project" value="TreeGrafter"/>
</dbReference>
<keyword evidence="5" id="KW-0012">Acyltransferase</keyword>
<feature type="domain" description="2-oxoacid dehydrogenase acyltransferase catalytic" evidence="7">
    <location>
        <begin position="55"/>
        <end position="281"/>
    </location>
</feature>
<comment type="cofactor">
    <cofactor evidence="1">
        <name>(R)-lipoate</name>
        <dbReference type="ChEBI" id="CHEBI:83088"/>
    </cofactor>
</comment>
<evidence type="ECO:0000313" key="9">
    <source>
        <dbReference type="Proteomes" id="UP000216943"/>
    </source>
</evidence>
<feature type="compositionally biased region" description="Low complexity" evidence="6">
    <location>
        <begin position="18"/>
        <end position="27"/>
    </location>
</feature>
<name>A0A269THJ5_9BACT</name>
<keyword evidence="4" id="KW-0450">Lipoyl</keyword>
<dbReference type="InterPro" id="IPR050743">
    <property type="entry name" value="2-oxoacid_DH_E2_comp"/>
</dbReference>
<dbReference type="Gene3D" id="3.30.559.10">
    <property type="entry name" value="Chloramphenicol acetyltransferase-like domain"/>
    <property type="match status" value="1"/>
</dbReference>
<dbReference type="OrthoDB" id="9805770at2"/>
<dbReference type="Pfam" id="PF00198">
    <property type="entry name" value="2-oxoacid_dh"/>
    <property type="match status" value="1"/>
</dbReference>
<feature type="compositionally biased region" description="Low complexity" evidence="6">
    <location>
        <begin position="37"/>
        <end position="49"/>
    </location>
</feature>
<evidence type="ECO:0000256" key="4">
    <source>
        <dbReference type="ARBA" id="ARBA00022823"/>
    </source>
</evidence>
<dbReference type="AlphaFoldDB" id="A0A269THJ5"/>
<feature type="region of interest" description="Disordered" evidence="6">
    <location>
        <begin position="17"/>
        <end position="49"/>
    </location>
</feature>
<evidence type="ECO:0000256" key="6">
    <source>
        <dbReference type="SAM" id="MobiDB-lite"/>
    </source>
</evidence>
<dbReference type="PANTHER" id="PTHR43178">
    <property type="entry name" value="DIHYDROLIPOAMIDE ACETYLTRANSFERASE COMPONENT OF PYRUVATE DEHYDROGENASE COMPLEX"/>
    <property type="match status" value="1"/>
</dbReference>
<dbReference type="GO" id="GO:0005737">
    <property type="term" value="C:cytoplasm"/>
    <property type="evidence" value="ECO:0007669"/>
    <property type="project" value="TreeGrafter"/>
</dbReference>
<dbReference type="InterPro" id="IPR001078">
    <property type="entry name" value="2-oxoacid_DH_actylTfrase"/>
</dbReference>
<gene>
    <name evidence="8" type="ORF">CJJ23_04675</name>
</gene>
<dbReference type="GO" id="GO:0031405">
    <property type="term" value="F:lipoic acid binding"/>
    <property type="evidence" value="ECO:0007669"/>
    <property type="project" value="TreeGrafter"/>
</dbReference>
<evidence type="ECO:0000256" key="3">
    <source>
        <dbReference type="ARBA" id="ARBA00022679"/>
    </source>
</evidence>
<proteinExistence type="inferred from homology"/>
<dbReference type="SUPFAM" id="SSF52777">
    <property type="entry name" value="CoA-dependent acyltransferases"/>
    <property type="match status" value="1"/>
</dbReference>
<dbReference type="PANTHER" id="PTHR43178:SF5">
    <property type="entry name" value="LIPOAMIDE ACYLTRANSFERASE COMPONENT OF BRANCHED-CHAIN ALPHA-KETO ACID DEHYDROGENASE COMPLEX, MITOCHONDRIAL"/>
    <property type="match status" value="1"/>
</dbReference>
<dbReference type="FunFam" id="3.30.559.10:FF:000007">
    <property type="entry name" value="Dihydrolipoamide acetyltransferase component of pyruvate dehydrogenase complex"/>
    <property type="match status" value="1"/>
</dbReference>
<keyword evidence="3 8" id="KW-0808">Transferase</keyword>
<reference evidence="9" key="1">
    <citation type="submission" date="2017-08" db="EMBL/GenBank/DDBJ databases">
        <authorList>
            <person name="Alvarez-Ponce D."/>
            <person name="Weitzman C.L."/>
            <person name="Tillett R.L."/>
            <person name="Sandmeier F.C."/>
            <person name="Tracy C.R."/>
        </authorList>
    </citation>
    <scope>NUCLEOTIDE SEQUENCE [LARGE SCALE GENOMIC DNA]</scope>
    <source>
        <strain evidence="9">723</strain>
    </source>
</reference>
<evidence type="ECO:0000313" key="8">
    <source>
        <dbReference type="EMBL" id="PAK20929.1"/>
    </source>
</evidence>
<accession>A0A269THJ5</accession>
<dbReference type="Proteomes" id="UP000216943">
    <property type="component" value="Unassembled WGS sequence"/>
</dbReference>
<organism evidence="8 9">
    <name type="scientific">Mycoplasmopsis agassizii</name>
    <dbReference type="NCBI Taxonomy" id="33922"/>
    <lineage>
        <taxon>Bacteria</taxon>
        <taxon>Bacillati</taxon>
        <taxon>Mycoplasmatota</taxon>
        <taxon>Mycoplasmoidales</taxon>
        <taxon>Metamycoplasmataceae</taxon>
        <taxon>Mycoplasmopsis</taxon>
    </lineage>
</organism>
<protein>
    <submittedName>
        <fullName evidence="8">Dihydrolipoamide acetyltransferase</fullName>
    </submittedName>
</protein>
<evidence type="ECO:0000256" key="1">
    <source>
        <dbReference type="ARBA" id="ARBA00001938"/>
    </source>
</evidence>
<dbReference type="NCBIfam" id="NF008815">
    <property type="entry name" value="PRK11857.1"/>
    <property type="match status" value="1"/>
</dbReference>
<evidence type="ECO:0000259" key="7">
    <source>
        <dbReference type="Pfam" id="PF00198"/>
    </source>
</evidence>
<dbReference type="EMBL" id="NQNY01000019">
    <property type="protein sequence ID" value="PAK20929.1"/>
    <property type="molecule type" value="Genomic_DNA"/>
</dbReference>